<feature type="transmembrane region" description="Helical" evidence="1">
    <location>
        <begin position="173"/>
        <end position="195"/>
    </location>
</feature>
<organism evidence="3 4">
    <name type="scientific">Candidatus Dojkabacteria bacterium HGW-Dojkabacteria-1</name>
    <dbReference type="NCBI Taxonomy" id="2013761"/>
    <lineage>
        <taxon>Bacteria</taxon>
        <taxon>Candidatus Dojkabacteria</taxon>
    </lineage>
</organism>
<dbReference type="InterPro" id="IPR033425">
    <property type="entry name" value="MASE3"/>
</dbReference>
<keyword evidence="1" id="KW-0812">Transmembrane</keyword>
<evidence type="ECO:0000313" key="4">
    <source>
        <dbReference type="Proteomes" id="UP000233417"/>
    </source>
</evidence>
<feature type="transmembrane region" description="Helical" evidence="1">
    <location>
        <begin position="15"/>
        <end position="34"/>
    </location>
</feature>
<keyword evidence="1" id="KW-1133">Transmembrane helix</keyword>
<evidence type="ECO:0000313" key="3">
    <source>
        <dbReference type="EMBL" id="PKN02455.1"/>
    </source>
</evidence>
<comment type="caution">
    <text evidence="3">The sequence shown here is derived from an EMBL/GenBank/DDBJ whole genome shotgun (WGS) entry which is preliminary data.</text>
</comment>
<feature type="transmembrane region" description="Helical" evidence="1">
    <location>
        <begin position="73"/>
        <end position="94"/>
    </location>
</feature>
<feature type="transmembrane region" description="Helical" evidence="1">
    <location>
        <begin position="114"/>
        <end position="132"/>
    </location>
</feature>
<feature type="domain" description="Membrane-associated sensor" evidence="2">
    <location>
        <begin position="40"/>
        <end position="254"/>
    </location>
</feature>
<feature type="transmembrane region" description="Helical" evidence="1">
    <location>
        <begin position="144"/>
        <end position="167"/>
    </location>
</feature>
<feature type="transmembrane region" description="Helical" evidence="1">
    <location>
        <begin position="207"/>
        <end position="227"/>
    </location>
</feature>
<name>A0A2N2F2L8_9BACT</name>
<keyword evidence="1" id="KW-0472">Membrane</keyword>
<gene>
    <name evidence="3" type="ORF">CVU76_00215</name>
</gene>
<accession>A0A2N2F2L8</accession>
<sequence>MIQKFTKNDVKKREIFILLSVIAFLTFGYVAGNLKWITDFQLILDLFAGIFAFFIGSLALLRFITKRNSFNFLLLAIGFFAVSLLDVLHILISLDVFSDLFVIKNTEIFPSSVVLSRVFLSFIFFLSWIFAREEHKEKNINERFVFLGIFFVFSIFVILISVFSNIFSGYSEYIFAIVMQMIALGVYILTLVGYVRSQGMYYRNFEFWLILSLTFAILSQIFFLPFLNIEYYLMLNLSTLAKFLSYLVLLHGFMYSIYEIYKSEEEAQKELLRKNLILSETKKKVEEAYLILRKEKWEMSKGKACADDILKDILNKK</sequence>
<evidence type="ECO:0000256" key="1">
    <source>
        <dbReference type="SAM" id="Phobius"/>
    </source>
</evidence>
<reference evidence="3 4" key="1">
    <citation type="journal article" date="2017" name="ISME J.">
        <title>Potential for microbial H2 and metal transformations associated with novel bacteria and archaea in deep terrestrial subsurface sediments.</title>
        <authorList>
            <person name="Hernsdorf A.W."/>
            <person name="Amano Y."/>
            <person name="Miyakawa K."/>
            <person name="Ise K."/>
            <person name="Suzuki Y."/>
            <person name="Anantharaman K."/>
            <person name="Probst A."/>
            <person name="Burstein D."/>
            <person name="Thomas B.C."/>
            <person name="Banfield J.F."/>
        </authorList>
    </citation>
    <scope>NUCLEOTIDE SEQUENCE [LARGE SCALE GENOMIC DNA]</scope>
    <source>
        <strain evidence="3">HGW-Dojkabacteria-1</strain>
    </source>
</reference>
<evidence type="ECO:0000259" key="2">
    <source>
        <dbReference type="Pfam" id="PF17159"/>
    </source>
</evidence>
<dbReference type="AlphaFoldDB" id="A0A2N2F2L8"/>
<dbReference type="EMBL" id="PHAO01000001">
    <property type="protein sequence ID" value="PKN02455.1"/>
    <property type="molecule type" value="Genomic_DNA"/>
</dbReference>
<dbReference type="Proteomes" id="UP000233417">
    <property type="component" value="Unassembled WGS sequence"/>
</dbReference>
<feature type="transmembrane region" description="Helical" evidence="1">
    <location>
        <begin position="40"/>
        <end position="61"/>
    </location>
</feature>
<protein>
    <recommendedName>
        <fullName evidence="2">Membrane-associated sensor domain-containing protein</fullName>
    </recommendedName>
</protein>
<dbReference type="Pfam" id="PF17159">
    <property type="entry name" value="MASE3"/>
    <property type="match status" value="1"/>
</dbReference>
<proteinExistence type="predicted"/>
<feature type="transmembrane region" description="Helical" evidence="1">
    <location>
        <begin position="239"/>
        <end position="258"/>
    </location>
</feature>